<evidence type="ECO:0000313" key="7">
    <source>
        <dbReference type="Proteomes" id="UP001597391"/>
    </source>
</evidence>
<dbReference type="PROSITE" id="PS51462">
    <property type="entry name" value="NUDIX"/>
    <property type="match status" value="1"/>
</dbReference>
<dbReference type="InterPro" id="IPR020084">
    <property type="entry name" value="NUDIX_hydrolase_CS"/>
</dbReference>
<evidence type="ECO:0000256" key="2">
    <source>
        <dbReference type="ARBA" id="ARBA00022801"/>
    </source>
</evidence>
<sequence>MSIDPPKKKVQGGRVHGTTGVASPALENTPVIECAGALVWRVRDGELQVLLIHRPKYNDWSWPKGKVDPGETLAAAAVRETKEETGKYVALGIALPGLQYITPEGALKRVHYWAASVIKKSDASVTARAPVAEVDVSEVDETKWMSVEDAAKKLTREADRAPLAALAKAYGQGDLDTRVLAIVRHGKALARSQWQGGEANRPLTPLGVAQASALVPVLAAFGIGRIVTSEWLRCADTIAPYVRAAGVLSTESDLFTEAAHERNPKAVTAALTRLIQADSSSVLCSHRPVLPTIFKTMAKATPSSTVRSAYPSADPYLSPGEILLAHVAPGEDPGDARIVGVELVRPAIH</sequence>
<proteinExistence type="inferred from homology"/>
<dbReference type="PANTHER" id="PTHR21340">
    <property type="entry name" value="DIADENOSINE 5,5-P1,P4-TETRAPHOSPHATE PYROPHOSPHOHYDROLASE MUTT"/>
    <property type="match status" value="1"/>
</dbReference>
<feature type="domain" description="Nudix hydrolase" evidence="5">
    <location>
        <begin position="30"/>
        <end position="168"/>
    </location>
</feature>
<evidence type="ECO:0000256" key="4">
    <source>
        <dbReference type="SAM" id="MobiDB-lite"/>
    </source>
</evidence>
<dbReference type="CDD" id="cd07067">
    <property type="entry name" value="HP_PGM_like"/>
    <property type="match status" value="1"/>
</dbReference>
<evidence type="ECO:0000259" key="5">
    <source>
        <dbReference type="PROSITE" id="PS51462"/>
    </source>
</evidence>
<dbReference type="InterPro" id="IPR015797">
    <property type="entry name" value="NUDIX_hydrolase-like_dom_sf"/>
</dbReference>
<comment type="caution">
    <text evidence="6">The sequence shown here is derived from an EMBL/GenBank/DDBJ whole genome shotgun (WGS) entry which is preliminary data.</text>
</comment>
<evidence type="ECO:0000256" key="1">
    <source>
        <dbReference type="ARBA" id="ARBA00005582"/>
    </source>
</evidence>
<reference evidence="7" key="1">
    <citation type="journal article" date="2019" name="Int. J. Syst. Evol. Microbiol.">
        <title>The Global Catalogue of Microorganisms (GCM) 10K type strain sequencing project: providing services to taxonomists for standard genome sequencing and annotation.</title>
        <authorList>
            <consortium name="The Broad Institute Genomics Platform"/>
            <consortium name="The Broad Institute Genome Sequencing Center for Infectious Disease"/>
            <person name="Wu L."/>
            <person name="Ma J."/>
        </authorList>
    </citation>
    <scope>NUCLEOTIDE SEQUENCE [LARGE SCALE GENOMIC DNA]</scope>
    <source>
        <strain evidence="7">KCTC 33576</strain>
    </source>
</reference>
<dbReference type="CDD" id="cd03673">
    <property type="entry name" value="NUDIX_Ap6A_hydrolase"/>
    <property type="match status" value="1"/>
</dbReference>
<dbReference type="SUPFAM" id="SSF53254">
    <property type="entry name" value="Phosphoglycerate mutase-like"/>
    <property type="match status" value="1"/>
</dbReference>
<dbReference type="PRINTS" id="PR00502">
    <property type="entry name" value="NUDIXFAMILY"/>
</dbReference>
<dbReference type="SUPFAM" id="SSF55811">
    <property type="entry name" value="Nudix"/>
    <property type="match status" value="1"/>
</dbReference>
<gene>
    <name evidence="6" type="ORF">ACFSYH_14520</name>
</gene>
<dbReference type="InterPro" id="IPR000086">
    <property type="entry name" value="NUDIX_hydrolase_dom"/>
</dbReference>
<keyword evidence="2 3" id="KW-0378">Hydrolase</keyword>
<feature type="region of interest" description="Disordered" evidence="4">
    <location>
        <begin position="1"/>
        <end position="22"/>
    </location>
</feature>
<dbReference type="Pfam" id="PF00293">
    <property type="entry name" value="NUDIX"/>
    <property type="match status" value="1"/>
</dbReference>
<organism evidence="6 7">
    <name type="scientific">Populibacterium corticicola</name>
    <dbReference type="NCBI Taxonomy" id="1812826"/>
    <lineage>
        <taxon>Bacteria</taxon>
        <taxon>Bacillati</taxon>
        <taxon>Actinomycetota</taxon>
        <taxon>Actinomycetes</taxon>
        <taxon>Micrococcales</taxon>
        <taxon>Jonesiaceae</taxon>
        <taxon>Populibacterium</taxon>
    </lineage>
</organism>
<dbReference type="InterPro" id="IPR029033">
    <property type="entry name" value="His_PPase_superfam"/>
</dbReference>
<keyword evidence="7" id="KW-1185">Reference proteome</keyword>
<evidence type="ECO:0000256" key="3">
    <source>
        <dbReference type="RuleBase" id="RU003476"/>
    </source>
</evidence>
<dbReference type="InterPro" id="IPR020476">
    <property type="entry name" value="Nudix_hydrolase"/>
</dbReference>
<comment type="similarity">
    <text evidence="1 3">Belongs to the Nudix hydrolase family.</text>
</comment>
<accession>A0ABW5XIT4</accession>
<dbReference type="SMART" id="SM00855">
    <property type="entry name" value="PGAM"/>
    <property type="match status" value="1"/>
</dbReference>
<dbReference type="PROSITE" id="PS00893">
    <property type="entry name" value="NUDIX_BOX"/>
    <property type="match status" value="1"/>
</dbReference>
<dbReference type="Gene3D" id="3.90.79.10">
    <property type="entry name" value="Nucleoside Triphosphate Pyrophosphohydrolase"/>
    <property type="match status" value="1"/>
</dbReference>
<dbReference type="Pfam" id="PF00300">
    <property type="entry name" value="His_Phos_1"/>
    <property type="match status" value="1"/>
</dbReference>
<dbReference type="Gene3D" id="3.40.50.1240">
    <property type="entry name" value="Phosphoglycerate mutase-like"/>
    <property type="match status" value="1"/>
</dbReference>
<protein>
    <submittedName>
        <fullName evidence="6">NUDIX domain-containing protein</fullName>
    </submittedName>
</protein>
<dbReference type="InterPro" id="IPR013078">
    <property type="entry name" value="His_Pase_superF_clade-1"/>
</dbReference>
<dbReference type="Proteomes" id="UP001597391">
    <property type="component" value="Unassembled WGS sequence"/>
</dbReference>
<dbReference type="RefSeq" id="WP_377468128.1">
    <property type="nucleotide sequence ID" value="NZ_JBHUOP010000009.1"/>
</dbReference>
<dbReference type="PANTHER" id="PTHR21340:SF0">
    <property type="entry name" value="BIS(5'-NUCLEOSYL)-TETRAPHOSPHATASE [ASYMMETRICAL]"/>
    <property type="match status" value="1"/>
</dbReference>
<dbReference type="InterPro" id="IPR051325">
    <property type="entry name" value="Nudix_hydrolase_domain"/>
</dbReference>
<evidence type="ECO:0000313" key="6">
    <source>
        <dbReference type="EMBL" id="MFD2841772.1"/>
    </source>
</evidence>
<name>A0ABW5XIT4_9MICO</name>
<dbReference type="EMBL" id="JBHUOP010000009">
    <property type="protein sequence ID" value="MFD2841772.1"/>
    <property type="molecule type" value="Genomic_DNA"/>
</dbReference>